<gene>
    <name evidence="6" type="ORF">H5410_030063</name>
</gene>
<evidence type="ECO:0000256" key="2">
    <source>
        <dbReference type="ARBA" id="ARBA00006722"/>
    </source>
</evidence>
<dbReference type="AlphaFoldDB" id="A0A9J5YF16"/>
<name>A0A9J5YF16_SOLCO</name>
<evidence type="ECO:0000256" key="3">
    <source>
        <dbReference type="ARBA" id="ARBA00022525"/>
    </source>
</evidence>
<keyword evidence="4 5" id="KW-0732">Signal</keyword>
<comment type="similarity">
    <text evidence="2">Belongs to the DEFL family.</text>
</comment>
<evidence type="ECO:0000313" key="7">
    <source>
        <dbReference type="Proteomes" id="UP000824120"/>
    </source>
</evidence>
<sequence length="128" mass="13994">MKSFTMLFLFSVTIFFTLFDHSLGDETKFCPRTFTTNDVCVNISCGNLALFHWPASSMPHDCVCTAAGSNQRDDTKFCPGNFTTNDVCANISCGNLALFHWPASSMPHDCVCAAAGINQSVCTCQIRC</sequence>
<dbReference type="PANTHER" id="PTHR34450:SF2">
    <property type="entry name" value="SCR-LIKE PROTEIN"/>
    <property type="match status" value="1"/>
</dbReference>
<evidence type="ECO:0000256" key="5">
    <source>
        <dbReference type="SAM" id="SignalP"/>
    </source>
</evidence>
<evidence type="ECO:0000256" key="1">
    <source>
        <dbReference type="ARBA" id="ARBA00004613"/>
    </source>
</evidence>
<dbReference type="PANTHER" id="PTHR34450">
    <property type="entry name" value="DEFENSIN-LIKE PROTEIN 245-RELATED"/>
    <property type="match status" value="1"/>
</dbReference>
<organism evidence="6 7">
    <name type="scientific">Solanum commersonii</name>
    <name type="common">Commerson's wild potato</name>
    <name type="synonym">Commerson's nightshade</name>
    <dbReference type="NCBI Taxonomy" id="4109"/>
    <lineage>
        <taxon>Eukaryota</taxon>
        <taxon>Viridiplantae</taxon>
        <taxon>Streptophyta</taxon>
        <taxon>Embryophyta</taxon>
        <taxon>Tracheophyta</taxon>
        <taxon>Spermatophyta</taxon>
        <taxon>Magnoliopsida</taxon>
        <taxon>eudicotyledons</taxon>
        <taxon>Gunneridae</taxon>
        <taxon>Pentapetalae</taxon>
        <taxon>asterids</taxon>
        <taxon>lamiids</taxon>
        <taxon>Solanales</taxon>
        <taxon>Solanaceae</taxon>
        <taxon>Solanoideae</taxon>
        <taxon>Solaneae</taxon>
        <taxon>Solanum</taxon>
    </lineage>
</organism>
<dbReference type="GO" id="GO:0007165">
    <property type="term" value="P:signal transduction"/>
    <property type="evidence" value="ECO:0007669"/>
    <property type="project" value="InterPro"/>
</dbReference>
<reference evidence="6 7" key="1">
    <citation type="submission" date="2020-09" db="EMBL/GenBank/DDBJ databases">
        <title>De no assembly of potato wild relative species, Solanum commersonii.</title>
        <authorList>
            <person name="Cho K."/>
        </authorList>
    </citation>
    <scope>NUCLEOTIDE SEQUENCE [LARGE SCALE GENOMIC DNA]</scope>
    <source>
        <strain evidence="6">LZ3.2</strain>
        <tissue evidence="6">Leaf</tissue>
    </source>
</reference>
<evidence type="ECO:0000256" key="4">
    <source>
        <dbReference type="ARBA" id="ARBA00022729"/>
    </source>
</evidence>
<proteinExistence type="inferred from homology"/>
<evidence type="ECO:0000313" key="6">
    <source>
        <dbReference type="EMBL" id="KAG5598693.1"/>
    </source>
</evidence>
<dbReference type="InterPro" id="IPR010682">
    <property type="entry name" value="SCRL"/>
</dbReference>
<feature type="chain" id="PRO_5039935544" evidence="5">
    <location>
        <begin position="25"/>
        <end position="128"/>
    </location>
</feature>
<dbReference type="GO" id="GO:0005576">
    <property type="term" value="C:extracellular region"/>
    <property type="evidence" value="ECO:0007669"/>
    <property type="project" value="UniProtKB-SubCell"/>
</dbReference>
<dbReference type="EMBL" id="JACXVP010000006">
    <property type="protein sequence ID" value="KAG5598693.1"/>
    <property type="molecule type" value="Genomic_DNA"/>
</dbReference>
<protein>
    <submittedName>
        <fullName evidence="6">Uncharacterized protein</fullName>
    </submittedName>
</protein>
<accession>A0A9J5YF16</accession>
<comment type="subcellular location">
    <subcellularLocation>
        <location evidence="1">Secreted</location>
    </subcellularLocation>
</comment>
<dbReference type="Proteomes" id="UP000824120">
    <property type="component" value="Chromosome 6"/>
</dbReference>
<keyword evidence="7" id="KW-1185">Reference proteome</keyword>
<comment type="caution">
    <text evidence="6">The sequence shown here is derived from an EMBL/GenBank/DDBJ whole genome shotgun (WGS) entry which is preliminary data.</text>
</comment>
<dbReference type="OrthoDB" id="1411808at2759"/>
<keyword evidence="3" id="KW-0964">Secreted</keyword>
<feature type="signal peptide" evidence="5">
    <location>
        <begin position="1"/>
        <end position="24"/>
    </location>
</feature>